<keyword evidence="12" id="KW-1185">Reference proteome</keyword>
<sequence length="648" mass="67607">MATQSESTTFGRVNRIRGVVFENITRAAALVGVLALFVLLVYTALDAFQPFTAEREWYVLLLGTFGIPALLVGSYCWSNRTVGRVAIRAVGLALGTLALTTVLVLWLGGQLALLVVVASVFPTGAYLAYLLTHRRELSVGLQFVGIIVSGGGIASIVSFFLGTQATLVYAITVGIPSALLALFFLRNPAVGSLGVRATAAAITGTGIAALGLEVASIVLGMTVESSLGIPGESTAVGVYALGAVLGTGVYGAIAVRRRVPGLLGLFAPFVLLAGALAGFWFHREYVIVSGVVPALYGVTVVLPALAYVLDVFRTRSEGGRGLALPVVFALGLVIALQMHERFVLLVPAVELVFGLTTAGAIGTYGWWLSDRDRSGTSGVAVPVILGGGLLAGVVLGRRLGISGPDTWLTVDFLTNGSHYEPGLAGIHPALIGSLYLMVIVTFVSFPVGVGAAIYLEEYAGESRLKRFLEINISNLAGVPSVVYGLLGVGVFIRYGGLRLGAVVAGGFTLALLILPIVIISAQEAIKAVPDSLRQASYGMGATRWQTIRNVVLPRALPGILTGTILALGRAIGETAPLIMVGLAAIGGVPDSLLDQGTAMPLQVFSWALDAKELFRENVAAAGSMTLLIALLSLNATAIVIRNRYQREQ</sequence>
<evidence type="ECO:0000259" key="9">
    <source>
        <dbReference type="PROSITE" id="PS50928"/>
    </source>
</evidence>
<keyword evidence="5 8" id="KW-0812">Transmembrane</keyword>
<evidence type="ECO:0000256" key="5">
    <source>
        <dbReference type="ARBA" id="ARBA00022692"/>
    </source>
</evidence>
<keyword evidence="6 8" id="KW-1133">Transmembrane helix</keyword>
<dbReference type="CDD" id="cd06261">
    <property type="entry name" value="TM_PBP2"/>
    <property type="match status" value="1"/>
</dbReference>
<feature type="transmembrane region" description="Helical" evidence="8">
    <location>
        <begin position="167"/>
        <end position="185"/>
    </location>
</feature>
<comment type="caution">
    <text evidence="11">The sequence shown here is derived from an EMBL/GenBank/DDBJ whole genome shotgun (WGS) entry which is preliminary data.</text>
</comment>
<feature type="transmembrane region" description="Helical" evidence="8">
    <location>
        <begin position="500"/>
        <end position="521"/>
    </location>
</feature>
<comment type="subcellular location">
    <subcellularLocation>
        <location evidence="1 8">Cell membrane</location>
        <topology evidence="1 8">Multi-pass membrane protein</topology>
    </subcellularLocation>
</comment>
<feature type="transmembrane region" description="Helical" evidence="8">
    <location>
        <begin position="235"/>
        <end position="255"/>
    </location>
</feature>
<dbReference type="Pfam" id="PF00528">
    <property type="entry name" value="BPD_transp_1"/>
    <property type="match status" value="1"/>
</dbReference>
<dbReference type="GO" id="GO:0035435">
    <property type="term" value="P:phosphate ion transmembrane transport"/>
    <property type="evidence" value="ECO:0007669"/>
    <property type="project" value="InterPro"/>
</dbReference>
<feature type="transmembrane region" description="Helical" evidence="8">
    <location>
        <begin position="618"/>
        <end position="640"/>
    </location>
</feature>
<feature type="transmembrane region" description="Helical" evidence="8">
    <location>
        <begin position="262"/>
        <end position="281"/>
    </location>
</feature>
<feature type="transmembrane region" description="Helical" evidence="8">
    <location>
        <begin position="287"/>
        <end position="309"/>
    </location>
</feature>
<dbReference type="Proteomes" id="UP001208186">
    <property type="component" value="Unassembled WGS sequence"/>
</dbReference>
<comment type="caution">
    <text evidence="8">Lacks conserved residue(s) required for the propagation of feature annotation.</text>
</comment>
<dbReference type="RefSeq" id="WP_315907256.1">
    <property type="nucleotide sequence ID" value="NZ_JAOPKC010000001.1"/>
</dbReference>
<dbReference type="EMBL" id="JAOPKD010000001">
    <property type="protein sequence ID" value="MCU4725914.1"/>
    <property type="molecule type" value="Genomic_DNA"/>
</dbReference>
<dbReference type="PROSITE" id="PS50928">
    <property type="entry name" value="ABC_TM1"/>
    <property type="match status" value="1"/>
</dbReference>
<evidence type="ECO:0000256" key="2">
    <source>
        <dbReference type="ARBA" id="ARBA00007069"/>
    </source>
</evidence>
<feature type="transmembrane region" description="Helical" evidence="8">
    <location>
        <begin position="85"/>
        <end position="106"/>
    </location>
</feature>
<dbReference type="PANTHER" id="PTHR43470:SF5">
    <property type="entry name" value="PHOSPHATE TRANSPORT SYSTEM PERMEASE PROTEIN PSTA"/>
    <property type="match status" value="1"/>
</dbReference>
<evidence type="ECO:0000313" key="10">
    <source>
        <dbReference type="EMBL" id="MCU4716481.1"/>
    </source>
</evidence>
<evidence type="ECO:0000313" key="12">
    <source>
        <dbReference type="Proteomes" id="UP001208186"/>
    </source>
</evidence>
<dbReference type="InterPro" id="IPR000515">
    <property type="entry name" value="MetI-like"/>
</dbReference>
<dbReference type="Proteomes" id="UP001209746">
    <property type="component" value="Unassembled WGS sequence"/>
</dbReference>
<dbReference type="GO" id="GO:0005886">
    <property type="term" value="C:plasma membrane"/>
    <property type="evidence" value="ECO:0007669"/>
    <property type="project" value="UniProtKB-SubCell"/>
</dbReference>
<evidence type="ECO:0000256" key="6">
    <source>
        <dbReference type="ARBA" id="ARBA00022989"/>
    </source>
</evidence>
<feature type="transmembrane region" description="Helical" evidence="8">
    <location>
        <begin position="24"/>
        <end position="45"/>
    </location>
</feature>
<feature type="transmembrane region" description="Helical" evidence="8">
    <location>
        <begin position="112"/>
        <end position="131"/>
    </location>
</feature>
<dbReference type="AlphaFoldDB" id="A0AAE3IC84"/>
<evidence type="ECO:0000313" key="13">
    <source>
        <dbReference type="Proteomes" id="UP001209746"/>
    </source>
</evidence>
<accession>A0AAE3IC84</accession>
<gene>
    <name evidence="11" type="primary">pstA</name>
    <name evidence="11" type="ORF">OB914_02865</name>
    <name evidence="10" type="ORF">OB916_00155</name>
</gene>
<keyword evidence="7 8" id="KW-0472">Membrane</keyword>
<feature type="transmembrane region" description="Helical" evidence="8">
    <location>
        <begin position="197"/>
        <end position="223"/>
    </location>
</feature>
<dbReference type="EMBL" id="JAOPKC010000001">
    <property type="protein sequence ID" value="MCU4716481.1"/>
    <property type="molecule type" value="Genomic_DNA"/>
</dbReference>
<feature type="transmembrane region" description="Helical" evidence="8">
    <location>
        <begin position="344"/>
        <end position="367"/>
    </location>
</feature>
<dbReference type="PANTHER" id="PTHR43470">
    <property type="entry name" value="PHOSPHATE TRANSPORT SYSTEM PERMEASE PROTEIN PSTA-RELATED"/>
    <property type="match status" value="1"/>
</dbReference>
<comment type="similarity">
    <text evidence="2 8">Belongs to the binding-protein-dependent transport system permease family. CysTW subfamily.</text>
</comment>
<proteinExistence type="inferred from homology"/>
<dbReference type="InterPro" id="IPR035906">
    <property type="entry name" value="MetI-like_sf"/>
</dbReference>
<feature type="transmembrane region" description="Helical" evidence="8">
    <location>
        <begin position="475"/>
        <end position="494"/>
    </location>
</feature>
<protein>
    <recommendedName>
        <fullName evidence="8">Phosphate transport system permease protein PstA</fullName>
    </recommendedName>
</protein>
<evidence type="ECO:0000256" key="8">
    <source>
        <dbReference type="RuleBase" id="RU363043"/>
    </source>
</evidence>
<keyword evidence="3" id="KW-0813">Transport</keyword>
<organism evidence="11 13">
    <name type="scientific">Halapricum hydrolyticum</name>
    <dbReference type="NCBI Taxonomy" id="2979991"/>
    <lineage>
        <taxon>Archaea</taxon>
        <taxon>Methanobacteriati</taxon>
        <taxon>Methanobacteriota</taxon>
        <taxon>Stenosarchaea group</taxon>
        <taxon>Halobacteria</taxon>
        <taxon>Halobacteriales</taxon>
        <taxon>Haloarculaceae</taxon>
        <taxon>Halapricum</taxon>
    </lineage>
</organism>
<feature type="transmembrane region" description="Helical" evidence="8">
    <location>
        <begin position="379"/>
        <end position="399"/>
    </location>
</feature>
<evidence type="ECO:0000256" key="4">
    <source>
        <dbReference type="ARBA" id="ARBA00022475"/>
    </source>
</evidence>
<feature type="domain" description="ABC transmembrane type-1" evidence="9">
    <location>
        <begin position="430"/>
        <end position="637"/>
    </location>
</feature>
<feature type="transmembrane region" description="Helical" evidence="8">
    <location>
        <begin position="551"/>
        <end position="572"/>
    </location>
</feature>
<name>A0AAE3IC84_9EURY</name>
<evidence type="ECO:0000313" key="11">
    <source>
        <dbReference type="EMBL" id="MCU4725914.1"/>
    </source>
</evidence>
<dbReference type="Gene3D" id="1.10.3720.10">
    <property type="entry name" value="MetI-like"/>
    <property type="match status" value="1"/>
</dbReference>
<reference evidence="11" key="1">
    <citation type="submission" date="2023-02" db="EMBL/GenBank/DDBJ databases">
        <title>Enrichment on poylsaccharides allowed isolation of novel metabolic and taxonomic groups of Haloarchaea.</title>
        <authorList>
            <person name="Sorokin D.Y."/>
            <person name="Elcheninov A.G."/>
            <person name="Khizhniak T.V."/>
            <person name="Kolganova T.V."/>
            <person name="Kublanov I.V."/>
        </authorList>
    </citation>
    <scope>NUCLEOTIDE SEQUENCE</scope>
    <source>
        <strain evidence="10 12">HArc-curdl5-1</strain>
        <strain evidence="11">HArc-curdl7</strain>
    </source>
</reference>
<dbReference type="SUPFAM" id="SSF161098">
    <property type="entry name" value="MetI-like"/>
    <property type="match status" value="1"/>
</dbReference>
<feature type="transmembrane region" description="Helical" evidence="8">
    <location>
        <begin position="57"/>
        <end position="78"/>
    </location>
</feature>
<keyword evidence="4 8" id="KW-1003">Cell membrane</keyword>
<feature type="transmembrane region" description="Helical" evidence="8">
    <location>
        <begin position="143"/>
        <end position="161"/>
    </location>
</feature>
<feature type="transmembrane region" description="Helical" evidence="8">
    <location>
        <begin position="434"/>
        <end position="455"/>
    </location>
</feature>
<evidence type="ECO:0000256" key="1">
    <source>
        <dbReference type="ARBA" id="ARBA00004651"/>
    </source>
</evidence>
<evidence type="ECO:0000256" key="7">
    <source>
        <dbReference type="ARBA" id="ARBA00023136"/>
    </source>
</evidence>
<dbReference type="NCBIfam" id="TIGR00974">
    <property type="entry name" value="3a0107s02c"/>
    <property type="match status" value="1"/>
</dbReference>
<evidence type="ECO:0000256" key="3">
    <source>
        <dbReference type="ARBA" id="ARBA00022448"/>
    </source>
</evidence>
<dbReference type="InterPro" id="IPR005672">
    <property type="entry name" value="Phosphate_PstA"/>
</dbReference>
<dbReference type="GO" id="GO:0005315">
    <property type="term" value="F:phosphate transmembrane transporter activity"/>
    <property type="evidence" value="ECO:0007669"/>
    <property type="project" value="InterPro"/>
</dbReference>
<feature type="transmembrane region" description="Helical" evidence="8">
    <location>
        <begin position="321"/>
        <end position="338"/>
    </location>
</feature>